<dbReference type="EMBL" id="JAUHHV010000011">
    <property type="protein sequence ID" value="KAK1406698.1"/>
    <property type="molecule type" value="Genomic_DNA"/>
</dbReference>
<organism evidence="2 3">
    <name type="scientific">Tagetes erecta</name>
    <name type="common">African marigold</name>
    <dbReference type="NCBI Taxonomy" id="13708"/>
    <lineage>
        <taxon>Eukaryota</taxon>
        <taxon>Viridiplantae</taxon>
        <taxon>Streptophyta</taxon>
        <taxon>Embryophyta</taxon>
        <taxon>Tracheophyta</taxon>
        <taxon>Spermatophyta</taxon>
        <taxon>Magnoliopsida</taxon>
        <taxon>eudicotyledons</taxon>
        <taxon>Gunneridae</taxon>
        <taxon>Pentapetalae</taxon>
        <taxon>asterids</taxon>
        <taxon>campanulids</taxon>
        <taxon>Asterales</taxon>
        <taxon>Asteraceae</taxon>
        <taxon>Asteroideae</taxon>
        <taxon>Heliantheae alliance</taxon>
        <taxon>Tageteae</taxon>
        <taxon>Tagetes</taxon>
    </lineage>
</organism>
<dbReference type="Proteomes" id="UP001229421">
    <property type="component" value="Unassembled WGS sequence"/>
</dbReference>
<evidence type="ECO:0000256" key="1">
    <source>
        <dbReference type="SAM" id="Phobius"/>
    </source>
</evidence>
<dbReference type="AlphaFoldDB" id="A0AAD8NG42"/>
<evidence type="ECO:0000313" key="2">
    <source>
        <dbReference type="EMBL" id="KAK1406698.1"/>
    </source>
</evidence>
<keyword evidence="3" id="KW-1185">Reference proteome</keyword>
<keyword evidence="1" id="KW-1133">Transmembrane helix</keyword>
<sequence length="93" mass="10801">MFASLRFHASSSCIHRCIRPKELVKVGLDNCVIAIDRHFNKPTHVHYVPFQVRRLWTHLILVINLIIGILTPLSTGVNSFFLFIIFFLLELEL</sequence>
<keyword evidence="1" id="KW-0472">Membrane</keyword>
<feature type="transmembrane region" description="Helical" evidence="1">
    <location>
        <begin position="59"/>
        <end position="89"/>
    </location>
</feature>
<gene>
    <name evidence="2" type="ORF">QVD17_38306</name>
</gene>
<reference evidence="2" key="1">
    <citation type="journal article" date="2023" name="bioRxiv">
        <title>Improved chromosome-level genome assembly for marigold (Tagetes erecta).</title>
        <authorList>
            <person name="Jiang F."/>
            <person name="Yuan L."/>
            <person name="Wang S."/>
            <person name="Wang H."/>
            <person name="Xu D."/>
            <person name="Wang A."/>
            <person name="Fan W."/>
        </authorList>
    </citation>
    <scope>NUCLEOTIDE SEQUENCE</scope>
    <source>
        <strain evidence="2">WSJ</strain>
        <tissue evidence="2">Leaf</tissue>
    </source>
</reference>
<accession>A0AAD8NG42</accession>
<protein>
    <submittedName>
        <fullName evidence="2">Uncharacterized protein</fullName>
    </submittedName>
</protein>
<keyword evidence="1" id="KW-0812">Transmembrane</keyword>
<proteinExistence type="predicted"/>
<evidence type="ECO:0000313" key="3">
    <source>
        <dbReference type="Proteomes" id="UP001229421"/>
    </source>
</evidence>
<comment type="caution">
    <text evidence="2">The sequence shown here is derived from an EMBL/GenBank/DDBJ whole genome shotgun (WGS) entry which is preliminary data.</text>
</comment>
<name>A0AAD8NG42_TARER</name>